<evidence type="ECO:0000256" key="1">
    <source>
        <dbReference type="SAM" id="MobiDB-lite"/>
    </source>
</evidence>
<feature type="compositionally biased region" description="Basic residues" evidence="1">
    <location>
        <begin position="28"/>
        <end position="45"/>
    </location>
</feature>
<feature type="compositionally biased region" description="Basic and acidic residues" evidence="1">
    <location>
        <begin position="1"/>
        <end position="26"/>
    </location>
</feature>
<proteinExistence type="predicted"/>
<sequence length="220" mass="24583">MAKIEPKSELKPKAKIKPEAKVETTPKAKIKPKTKSKSKAKSKPKPKMEEHSFYRETLSLLIDILGSEVILETRQGTTYQGILAAYSPAWQCRCFDEFQWIGAILLRTPPELCSGFGASSLRRLGVEHSRFHLDVGLRCVRIVHTNRPENVSSSDSTGSIEKVTFMHENITGISLLKKIAGCTTDVLVVENLGEVLKLTQCRNANGYSNHTSWPIEFQDV</sequence>
<dbReference type="AlphaFoldDB" id="A0A0M3HF13"/>
<name>A0A0M3HF13_ASCLU</name>
<organism evidence="2 3">
    <name type="scientific">Ascaris lumbricoides</name>
    <name type="common">Giant roundworm</name>
    <dbReference type="NCBI Taxonomy" id="6252"/>
    <lineage>
        <taxon>Eukaryota</taxon>
        <taxon>Metazoa</taxon>
        <taxon>Ecdysozoa</taxon>
        <taxon>Nematoda</taxon>
        <taxon>Chromadorea</taxon>
        <taxon>Rhabditida</taxon>
        <taxon>Spirurina</taxon>
        <taxon>Ascaridomorpha</taxon>
        <taxon>Ascaridoidea</taxon>
        <taxon>Ascarididae</taxon>
        <taxon>Ascaris</taxon>
    </lineage>
</organism>
<dbReference type="Proteomes" id="UP000036681">
    <property type="component" value="Unplaced"/>
</dbReference>
<evidence type="ECO:0000313" key="3">
    <source>
        <dbReference type="WBParaSite" id="ALUE_0000010801-mRNA-1"/>
    </source>
</evidence>
<keyword evidence="2" id="KW-1185">Reference proteome</keyword>
<accession>A0A0M3HF13</accession>
<dbReference type="WBParaSite" id="ALUE_0000010801-mRNA-1">
    <property type="protein sequence ID" value="ALUE_0000010801-mRNA-1"/>
    <property type="gene ID" value="ALUE_0000010801"/>
</dbReference>
<protein>
    <submittedName>
        <fullName evidence="3">Protein kinase domain-containing protein</fullName>
    </submittedName>
</protein>
<reference evidence="3" key="1">
    <citation type="submission" date="2017-02" db="UniProtKB">
        <authorList>
            <consortium name="WormBaseParasite"/>
        </authorList>
    </citation>
    <scope>IDENTIFICATION</scope>
</reference>
<feature type="region of interest" description="Disordered" evidence="1">
    <location>
        <begin position="1"/>
        <end position="50"/>
    </location>
</feature>
<evidence type="ECO:0000313" key="2">
    <source>
        <dbReference type="Proteomes" id="UP000036681"/>
    </source>
</evidence>